<feature type="chain" id="PRO_5012686895" evidence="2">
    <location>
        <begin position="30"/>
        <end position="335"/>
    </location>
</feature>
<sequence>MTPKELHFSRASCSCLLAVILLCMNGCAARRPTIPAENDPTGFSGSVTSFFEDSPAQHLLRADNAGEPTITRHADCGSVYPRGGGRFLLSRDVSSPGVADSVRLSTLQDDDNDSFGGSMLAKRNGKVKMDAKKQRPVGPLTMRQCVMSEQVDNTAAAVNPPPVSAESANPPAAAAYSAKAVEDAIITFLSRHQNRPKITDLLIRSGLFDLLTHGIIRLKTESVEDELMTAFFRDHILLRNWTKEQVDELNEEDADLASEIEALKEERKAIDLELDEFRHPRPPPVPAPPLAPDAAGLTGTLPGGPPGKGAPPAAGAAPGKGGGASVASNKAQPKA</sequence>
<reference evidence="4" key="1">
    <citation type="submission" date="2017-01" db="EMBL/GenBank/DDBJ databases">
        <title>Comparative genomics of anhydrobiosis in the tardigrade Hypsibius dujardini.</title>
        <authorList>
            <person name="Yoshida Y."/>
            <person name="Koutsovoulos G."/>
            <person name="Laetsch D."/>
            <person name="Stevens L."/>
            <person name="Kumar S."/>
            <person name="Horikawa D."/>
            <person name="Ishino K."/>
            <person name="Komine S."/>
            <person name="Tomita M."/>
            <person name="Blaxter M."/>
            <person name="Arakawa K."/>
        </authorList>
    </citation>
    <scope>NUCLEOTIDE SEQUENCE [LARGE SCALE GENOMIC DNA]</scope>
    <source>
        <strain evidence="4">Z151</strain>
    </source>
</reference>
<evidence type="ECO:0000256" key="2">
    <source>
        <dbReference type="SAM" id="SignalP"/>
    </source>
</evidence>
<dbReference type="AlphaFoldDB" id="A0A1W0WKX8"/>
<feature type="signal peptide" evidence="2">
    <location>
        <begin position="1"/>
        <end position="29"/>
    </location>
</feature>
<comment type="caution">
    <text evidence="3">The sequence shown here is derived from an EMBL/GenBank/DDBJ whole genome shotgun (WGS) entry which is preliminary data.</text>
</comment>
<keyword evidence="2" id="KW-0732">Signal</keyword>
<accession>A0A1W0WKX8</accession>
<keyword evidence="4" id="KW-1185">Reference proteome</keyword>
<feature type="compositionally biased region" description="Polar residues" evidence="1">
    <location>
        <begin position="326"/>
        <end position="335"/>
    </location>
</feature>
<dbReference type="OrthoDB" id="10604538at2759"/>
<dbReference type="EMBL" id="MTYJ01000082">
    <property type="protein sequence ID" value="OQV15832.1"/>
    <property type="molecule type" value="Genomic_DNA"/>
</dbReference>
<evidence type="ECO:0000256" key="1">
    <source>
        <dbReference type="SAM" id="MobiDB-lite"/>
    </source>
</evidence>
<dbReference type="Proteomes" id="UP000192578">
    <property type="component" value="Unassembled WGS sequence"/>
</dbReference>
<evidence type="ECO:0000313" key="4">
    <source>
        <dbReference type="Proteomes" id="UP000192578"/>
    </source>
</evidence>
<name>A0A1W0WKX8_HYPEX</name>
<proteinExistence type="predicted"/>
<feature type="compositionally biased region" description="Pro residues" evidence="1">
    <location>
        <begin position="282"/>
        <end position="291"/>
    </location>
</feature>
<feature type="region of interest" description="Disordered" evidence="1">
    <location>
        <begin position="277"/>
        <end position="335"/>
    </location>
</feature>
<organism evidence="3 4">
    <name type="scientific">Hypsibius exemplaris</name>
    <name type="common">Freshwater tardigrade</name>
    <dbReference type="NCBI Taxonomy" id="2072580"/>
    <lineage>
        <taxon>Eukaryota</taxon>
        <taxon>Metazoa</taxon>
        <taxon>Ecdysozoa</taxon>
        <taxon>Tardigrada</taxon>
        <taxon>Eutardigrada</taxon>
        <taxon>Parachela</taxon>
        <taxon>Hypsibioidea</taxon>
        <taxon>Hypsibiidae</taxon>
        <taxon>Hypsibius</taxon>
    </lineage>
</organism>
<protein>
    <submittedName>
        <fullName evidence="3">Uncharacterized protein</fullName>
    </submittedName>
</protein>
<gene>
    <name evidence="3" type="ORF">BV898_10083</name>
</gene>
<evidence type="ECO:0000313" key="3">
    <source>
        <dbReference type="EMBL" id="OQV15832.1"/>
    </source>
</evidence>